<sequence>MVQRLIQNPIYCGDFILNQYIKIKIGGRKKQILNPQEKWLVFKNHHVPIVSREIWEKANPKERNGEKVNITPWNDLLGICKCSECRSNMVVVRTIKKLSDGSKRTYRISKKLMDFISIRH</sequence>
<evidence type="ECO:0000313" key="2">
    <source>
        <dbReference type="EMBL" id="MBA4543904.1"/>
    </source>
</evidence>
<dbReference type="InterPro" id="IPR011109">
    <property type="entry name" value="DNA_bind_recombinase_dom"/>
</dbReference>
<proteinExistence type="predicted"/>
<gene>
    <name evidence="2" type="ORF">H1164_13510</name>
</gene>
<dbReference type="InterPro" id="IPR038109">
    <property type="entry name" value="DNA_bind_recomb_sf"/>
</dbReference>
<feature type="domain" description="Recombinase" evidence="1">
    <location>
        <begin position="2"/>
        <end position="59"/>
    </location>
</feature>
<dbReference type="RefSeq" id="WP_033102228.1">
    <property type="nucleotide sequence ID" value="NZ_JACEIP010000023.1"/>
</dbReference>
<accession>A0A7W1XC29</accession>
<dbReference type="AlphaFoldDB" id="A0A7W1XC29"/>
<dbReference type="Gene3D" id="3.90.1750.20">
    <property type="entry name" value="Putative Large Serine Recombinase, Chain B, Domain 2"/>
    <property type="match status" value="1"/>
</dbReference>
<reference evidence="2 3" key="1">
    <citation type="submission" date="2020-07" db="EMBL/GenBank/DDBJ databases">
        <authorList>
            <person name="Feng H."/>
        </authorList>
    </citation>
    <scope>NUCLEOTIDE SEQUENCE [LARGE SCALE GENOMIC DNA]</scope>
    <source>
        <strain evidence="3">s-11</strain>
    </source>
</reference>
<dbReference type="GO" id="GO:0003677">
    <property type="term" value="F:DNA binding"/>
    <property type="evidence" value="ECO:0007669"/>
    <property type="project" value="InterPro"/>
</dbReference>
<dbReference type="GO" id="GO:0000150">
    <property type="term" value="F:DNA strand exchange activity"/>
    <property type="evidence" value="ECO:0007669"/>
    <property type="project" value="InterPro"/>
</dbReference>
<dbReference type="Proteomes" id="UP000530514">
    <property type="component" value="Unassembled WGS sequence"/>
</dbReference>
<organism evidence="2 3">
    <name type="scientific">Thermoactinomyces daqus</name>
    <dbReference type="NCBI Taxonomy" id="1329516"/>
    <lineage>
        <taxon>Bacteria</taxon>
        <taxon>Bacillati</taxon>
        <taxon>Bacillota</taxon>
        <taxon>Bacilli</taxon>
        <taxon>Bacillales</taxon>
        <taxon>Thermoactinomycetaceae</taxon>
        <taxon>Thermoactinomyces</taxon>
    </lineage>
</organism>
<name>A0A7W1XC29_9BACL</name>
<dbReference type="Pfam" id="PF07508">
    <property type="entry name" value="Recombinase"/>
    <property type="match status" value="1"/>
</dbReference>
<evidence type="ECO:0000259" key="1">
    <source>
        <dbReference type="Pfam" id="PF07508"/>
    </source>
</evidence>
<evidence type="ECO:0000313" key="3">
    <source>
        <dbReference type="Proteomes" id="UP000530514"/>
    </source>
</evidence>
<protein>
    <submittedName>
        <fullName evidence="2">Recombinase family protein</fullName>
    </submittedName>
</protein>
<dbReference type="EMBL" id="JACEIP010000023">
    <property type="protein sequence ID" value="MBA4543904.1"/>
    <property type="molecule type" value="Genomic_DNA"/>
</dbReference>
<comment type="caution">
    <text evidence="2">The sequence shown here is derived from an EMBL/GenBank/DDBJ whole genome shotgun (WGS) entry which is preliminary data.</text>
</comment>
<keyword evidence="3" id="KW-1185">Reference proteome</keyword>
<dbReference type="OrthoDB" id="9769353at2"/>